<dbReference type="Gene3D" id="3.10.450.50">
    <property type="match status" value="1"/>
</dbReference>
<gene>
    <name evidence="2" type="ORF">ACFFGN_09415</name>
</gene>
<organism evidence="2 3">
    <name type="scientific">Kribbella deserti</name>
    <dbReference type="NCBI Taxonomy" id="1926257"/>
    <lineage>
        <taxon>Bacteria</taxon>
        <taxon>Bacillati</taxon>
        <taxon>Actinomycetota</taxon>
        <taxon>Actinomycetes</taxon>
        <taxon>Propionibacteriales</taxon>
        <taxon>Kribbellaceae</taxon>
        <taxon>Kribbella</taxon>
    </lineage>
</organism>
<evidence type="ECO:0000259" key="1">
    <source>
        <dbReference type="Pfam" id="PF12680"/>
    </source>
</evidence>
<dbReference type="Pfam" id="PF12680">
    <property type="entry name" value="SnoaL_2"/>
    <property type="match status" value="1"/>
</dbReference>
<dbReference type="Proteomes" id="UP001589890">
    <property type="component" value="Unassembled WGS sequence"/>
</dbReference>
<protein>
    <submittedName>
        <fullName evidence="2">Nuclear transport factor 2 family protein</fullName>
    </submittedName>
</protein>
<reference evidence="2 3" key="1">
    <citation type="submission" date="2024-09" db="EMBL/GenBank/DDBJ databases">
        <authorList>
            <person name="Sun Q."/>
            <person name="Mori K."/>
        </authorList>
    </citation>
    <scope>NUCLEOTIDE SEQUENCE [LARGE SCALE GENOMIC DNA]</scope>
    <source>
        <strain evidence="2 3">CGMCC 1.15906</strain>
    </source>
</reference>
<dbReference type="SUPFAM" id="SSF54427">
    <property type="entry name" value="NTF2-like"/>
    <property type="match status" value="1"/>
</dbReference>
<keyword evidence="3" id="KW-1185">Reference proteome</keyword>
<comment type="caution">
    <text evidence="2">The sequence shown here is derived from an EMBL/GenBank/DDBJ whole genome shotgun (WGS) entry which is preliminary data.</text>
</comment>
<evidence type="ECO:0000313" key="3">
    <source>
        <dbReference type="Proteomes" id="UP001589890"/>
    </source>
</evidence>
<dbReference type="RefSeq" id="WP_380045387.1">
    <property type="nucleotide sequence ID" value="NZ_JBHLTC010000010.1"/>
</dbReference>
<accession>A0ABV6QI82</accession>
<proteinExistence type="predicted"/>
<dbReference type="InterPro" id="IPR037401">
    <property type="entry name" value="SnoaL-like"/>
</dbReference>
<evidence type="ECO:0000313" key="2">
    <source>
        <dbReference type="EMBL" id="MFC0624278.1"/>
    </source>
</evidence>
<name>A0ABV6QI82_9ACTN</name>
<dbReference type="InterPro" id="IPR032710">
    <property type="entry name" value="NTF2-like_dom_sf"/>
</dbReference>
<feature type="domain" description="SnoaL-like" evidence="1">
    <location>
        <begin position="6"/>
        <end position="107"/>
    </location>
</feature>
<sequence>MNALADQYFAMWNERDVATRRKLIEELWTTDGTFVDPMFNVTGHAALSDLVDSAHQLFPGHSFRLAGEVDGHNNRLRWAWELAAEGQPPVAGGIDCVTVAADGRLSEVVGFIDFAPPAA</sequence>
<dbReference type="EMBL" id="JBHLTC010000010">
    <property type="protein sequence ID" value="MFC0624278.1"/>
    <property type="molecule type" value="Genomic_DNA"/>
</dbReference>